<reference evidence="6" key="1">
    <citation type="submission" date="2020-07" db="EMBL/GenBank/DDBJ databases">
        <title>Complete genome sequencing of Coprobacter sp. strain 2CBH44.</title>
        <authorList>
            <person name="Sakamoto M."/>
            <person name="Murakami T."/>
            <person name="Mori H."/>
        </authorList>
    </citation>
    <scope>NUCLEOTIDE SEQUENCE [LARGE SCALE GENOMIC DNA]</scope>
    <source>
        <strain evidence="6">2CBH44</strain>
    </source>
</reference>
<name>A0A7G1I1Z4_9BACT</name>
<evidence type="ECO:0000313" key="5">
    <source>
        <dbReference type="EMBL" id="BCI64621.1"/>
    </source>
</evidence>
<organism evidence="5 6">
    <name type="scientific">Coprobacter secundus subsp. similis</name>
    <dbReference type="NCBI Taxonomy" id="2751153"/>
    <lineage>
        <taxon>Bacteria</taxon>
        <taxon>Pseudomonadati</taxon>
        <taxon>Bacteroidota</taxon>
        <taxon>Bacteroidia</taxon>
        <taxon>Bacteroidales</taxon>
        <taxon>Barnesiellaceae</taxon>
        <taxon>Coprobacter</taxon>
    </lineage>
</organism>
<dbReference type="Gene3D" id="1.10.10.60">
    <property type="entry name" value="Homeodomain-like"/>
    <property type="match status" value="1"/>
</dbReference>
<dbReference type="EMBL" id="AP023322">
    <property type="protein sequence ID" value="BCI64621.1"/>
    <property type="molecule type" value="Genomic_DNA"/>
</dbReference>
<dbReference type="KEGG" id="copr:Cop2CBH44_29740"/>
<dbReference type="GO" id="GO:0003700">
    <property type="term" value="F:DNA-binding transcription factor activity"/>
    <property type="evidence" value="ECO:0007669"/>
    <property type="project" value="InterPro"/>
</dbReference>
<dbReference type="PANTHER" id="PTHR43280:SF32">
    <property type="entry name" value="TRANSCRIPTIONAL REGULATORY PROTEIN"/>
    <property type="match status" value="1"/>
</dbReference>
<dbReference type="InterPro" id="IPR009057">
    <property type="entry name" value="Homeodomain-like_sf"/>
</dbReference>
<proteinExistence type="predicted"/>
<evidence type="ECO:0000313" key="6">
    <source>
        <dbReference type="Proteomes" id="UP000594042"/>
    </source>
</evidence>
<protein>
    <submittedName>
        <fullName evidence="5">AraC family transcriptional regulator</fullName>
    </submittedName>
</protein>
<keyword evidence="3" id="KW-0804">Transcription</keyword>
<sequence length="290" mass="33338">MVMNTKQERLSRLNSALLNKQQICSSEGVLCAFPSALESPFMIDGVGLVICRQGTFSFVLKQKSFFAKTGDTLFLPKDSLFQVLHASNDVEIVIFIYQTDPIRDIMGNSVVSMNLYSHLATEPCYVWNTGEEEEILKYLILLDNTLKIEKNTFSLYEQKLLLLALTYRLCSIYTRKLIAEKASIGHKHDIFIRLIQLIEQHYTKERGVDFYADKLCLSPKYLSTLSKSICGYTVQELVFKSIIRKSISLLKNTQKNVQEISDFFNFPNASYFGTFFKKQTGMSPQQYRKK</sequence>
<dbReference type="SMART" id="SM00342">
    <property type="entry name" value="HTH_ARAC"/>
    <property type="match status" value="1"/>
</dbReference>
<dbReference type="PANTHER" id="PTHR43280">
    <property type="entry name" value="ARAC-FAMILY TRANSCRIPTIONAL REGULATOR"/>
    <property type="match status" value="1"/>
</dbReference>
<dbReference type="Pfam" id="PF12833">
    <property type="entry name" value="HTH_18"/>
    <property type="match status" value="1"/>
</dbReference>
<dbReference type="GO" id="GO:0043565">
    <property type="term" value="F:sequence-specific DNA binding"/>
    <property type="evidence" value="ECO:0007669"/>
    <property type="project" value="InterPro"/>
</dbReference>
<dbReference type="SUPFAM" id="SSF46689">
    <property type="entry name" value="Homeodomain-like"/>
    <property type="match status" value="1"/>
</dbReference>
<feature type="domain" description="HTH araC/xylS-type" evidence="4">
    <location>
        <begin position="192"/>
        <end position="290"/>
    </location>
</feature>
<dbReference type="AlphaFoldDB" id="A0A7G1I1Z4"/>
<keyword evidence="2" id="KW-0238">DNA-binding</keyword>
<dbReference type="PROSITE" id="PS01124">
    <property type="entry name" value="HTH_ARAC_FAMILY_2"/>
    <property type="match status" value="1"/>
</dbReference>
<accession>A0A7G1I1Z4</accession>
<evidence type="ECO:0000256" key="3">
    <source>
        <dbReference type="ARBA" id="ARBA00023163"/>
    </source>
</evidence>
<keyword evidence="6" id="KW-1185">Reference proteome</keyword>
<dbReference type="Proteomes" id="UP000594042">
    <property type="component" value="Chromosome"/>
</dbReference>
<keyword evidence="1" id="KW-0805">Transcription regulation</keyword>
<evidence type="ECO:0000259" key="4">
    <source>
        <dbReference type="PROSITE" id="PS01124"/>
    </source>
</evidence>
<evidence type="ECO:0000256" key="1">
    <source>
        <dbReference type="ARBA" id="ARBA00023015"/>
    </source>
</evidence>
<dbReference type="InterPro" id="IPR018060">
    <property type="entry name" value="HTH_AraC"/>
</dbReference>
<gene>
    <name evidence="5" type="ORF">Cop2CBH44_29740</name>
</gene>
<evidence type="ECO:0000256" key="2">
    <source>
        <dbReference type="ARBA" id="ARBA00023125"/>
    </source>
</evidence>